<dbReference type="Pfam" id="PF19279">
    <property type="entry name" value="YegS_C"/>
    <property type="match status" value="1"/>
</dbReference>
<gene>
    <name evidence="6" type="ORF">DL240_17585</name>
</gene>
<dbReference type="SUPFAM" id="SSF111331">
    <property type="entry name" value="NAD kinase/diacylglycerol kinase-like"/>
    <property type="match status" value="1"/>
</dbReference>
<dbReference type="InterPro" id="IPR001206">
    <property type="entry name" value="Diacylglycerol_kinase_cat_dom"/>
</dbReference>
<keyword evidence="3" id="KW-0418">Kinase</keyword>
<dbReference type="InterPro" id="IPR016064">
    <property type="entry name" value="NAD/diacylglycerol_kinase_sf"/>
</dbReference>
<evidence type="ECO:0000313" key="6">
    <source>
        <dbReference type="EMBL" id="RAL20392.1"/>
    </source>
</evidence>
<dbReference type="GO" id="GO:0005524">
    <property type="term" value="F:ATP binding"/>
    <property type="evidence" value="ECO:0007669"/>
    <property type="project" value="UniProtKB-KW"/>
</dbReference>
<sequence>MRCVTIRGAPPAAAESAMTETSTHLRTFVIANPVAGAGQVKEDWPLLERLLRANLPEVDFAFTEGPAHATLLAREALRTGWEMVVAVGGDGTLNEVVNGFYERPEPTTCYALDDEGWVLRRDLSLQPINPDAVLGLVPIGTGGDFRRSVGLMAGAAEAIERLRGRETRALDLGQVGFLDARGNLATRYFVNIASGGISGVVDAMANSTWKGLGGRASFAVATMRAFAKWKNIEVEVRLDDTSELRDRVLNLSVANGEYFGGGMWVAPGAELDDGRLQLIMMGDLSRPQALRMFTDIYKGSHLGHRKVSRHRARQVAVRLVEPSALALVDLDGEQPGKLPATFNVHHRALQFKA</sequence>
<evidence type="ECO:0000256" key="1">
    <source>
        <dbReference type="ARBA" id="ARBA00022679"/>
    </source>
</evidence>
<dbReference type="Gene3D" id="2.60.200.40">
    <property type="match status" value="1"/>
</dbReference>
<accession>A0A328C506</accession>
<reference evidence="6 7" key="1">
    <citation type="submission" date="2018-05" db="EMBL/GenBank/DDBJ databases">
        <title>Lujinxingia marina gen. nov. sp. nov., a new facultative anaerobic member of the class Deltaproteobacteria, and proposal of Lujinxingaceae fam. nov.</title>
        <authorList>
            <person name="Li C.-M."/>
        </authorList>
    </citation>
    <scope>NUCLEOTIDE SEQUENCE [LARGE SCALE GENOMIC DNA]</scope>
    <source>
        <strain evidence="6 7">B210</strain>
    </source>
</reference>
<dbReference type="InterPro" id="IPR045540">
    <property type="entry name" value="YegS/DAGK_C"/>
</dbReference>
<dbReference type="PROSITE" id="PS50146">
    <property type="entry name" value="DAGK"/>
    <property type="match status" value="1"/>
</dbReference>
<name>A0A328C506_9DELT</name>
<dbReference type="Pfam" id="PF00781">
    <property type="entry name" value="DAGK_cat"/>
    <property type="match status" value="1"/>
</dbReference>
<keyword evidence="4" id="KW-0067">ATP-binding</keyword>
<dbReference type="PANTHER" id="PTHR12358:SF54">
    <property type="entry name" value="SPHINGOSINE KINASE RELATED PROTEIN"/>
    <property type="match status" value="1"/>
</dbReference>
<feature type="domain" description="DAGKc" evidence="5">
    <location>
        <begin position="22"/>
        <end position="179"/>
    </location>
</feature>
<comment type="caution">
    <text evidence="6">The sequence shown here is derived from an EMBL/GenBank/DDBJ whole genome shotgun (WGS) entry which is preliminary data.</text>
</comment>
<evidence type="ECO:0000256" key="4">
    <source>
        <dbReference type="ARBA" id="ARBA00022840"/>
    </source>
</evidence>
<evidence type="ECO:0000256" key="3">
    <source>
        <dbReference type="ARBA" id="ARBA00022777"/>
    </source>
</evidence>
<dbReference type="Gene3D" id="3.40.50.10330">
    <property type="entry name" value="Probable inorganic polyphosphate/atp-NAD kinase, domain 1"/>
    <property type="match status" value="1"/>
</dbReference>
<dbReference type="InterPro" id="IPR050187">
    <property type="entry name" value="Lipid_Phosphate_FormReg"/>
</dbReference>
<dbReference type="SMART" id="SM00046">
    <property type="entry name" value="DAGKc"/>
    <property type="match status" value="1"/>
</dbReference>
<evidence type="ECO:0000259" key="5">
    <source>
        <dbReference type="PROSITE" id="PS50146"/>
    </source>
</evidence>
<dbReference type="EMBL" id="QHKO01000011">
    <property type="protein sequence ID" value="RAL20392.1"/>
    <property type="molecule type" value="Genomic_DNA"/>
</dbReference>
<organism evidence="6 7">
    <name type="scientific">Lujinxingia litoralis</name>
    <dbReference type="NCBI Taxonomy" id="2211119"/>
    <lineage>
        <taxon>Bacteria</taxon>
        <taxon>Deltaproteobacteria</taxon>
        <taxon>Bradymonadales</taxon>
        <taxon>Lujinxingiaceae</taxon>
        <taxon>Lujinxingia</taxon>
    </lineage>
</organism>
<keyword evidence="2" id="KW-0547">Nucleotide-binding</keyword>
<dbReference type="InterPro" id="IPR017438">
    <property type="entry name" value="ATP-NAD_kinase_N"/>
</dbReference>
<dbReference type="PANTHER" id="PTHR12358">
    <property type="entry name" value="SPHINGOSINE KINASE"/>
    <property type="match status" value="1"/>
</dbReference>
<evidence type="ECO:0000256" key="2">
    <source>
        <dbReference type="ARBA" id="ARBA00022741"/>
    </source>
</evidence>
<dbReference type="GO" id="GO:0016301">
    <property type="term" value="F:kinase activity"/>
    <property type="evidence" value="ECO:0007669"/>
    <property type="project" value="UniProtKB-KW"/>
</dbReference>
<dbReference type="AlphaFoldDB" id="A0A328C506"/>
<keyword evidence="1" id="KW-0808">Transferase</keyword>
<dbReference type="Proteomes" id="UP000249169">
    <property type="component" value="Unassembled WGS sequence"/>
</dbReference>
<evidence type="ECO:0000313" key="7">
    <source>
        <dbReference type="Proteomes" id="UP000249169"/>
    </source>
</evidence>
<protein>
    <recommendedName>
        <fullName evidence="5">DAGKc domain-containing protein</fullName>
    </recommendedName>
</protein>
<proteinExistence type="predicted"/>
<keyword evidence="7" id="KW-1185">Reference proteome</keyword>